<proteinExistence type="predicted"/>
<evidence type="ECO:0000313" key="1">
    <source>
        <dbReference type="EMBL" id="GAH25799.1"/>
    </source>
</evidence>
<gene>
    <name evidence="1" type="ORF">S03H2_02524</name>
</gene>
<dbReference type="EMBL" id="BARU01000851">
    <property type="protein sequence ID" value="GAH25799.1"/>
    <property type="molecule type" value="Genomic_DNA"/>
</dbReference>
<feature type="non-terminal residue" evidence="1">
    <location>
        <position position="92"/>
    </location>
</feature>
<reference evidence="1" key="1">
    <citation type="journal article" date="2014" name="Front. Microbiol.">
        <title>High frequency of phylogenetically diverse reductive dehalogenase-homologous genes in deep subseafloor sedimentary metagenomes.</title>
        <authorList>
            <person name="Kawai M."/>
            <person name="Futagami T."/>
            <person name="Toyoda A."/>
            <person name="Takaki Y."/>
            <person name="Nishi S."/>
            <person name="Hori S."/>
            <person name="Arai W."/>
            <person name="Tsubouchi T."/>
            <person name="Morono Y."/>
            <person name="Uchiyama I."/>
            <person name="Ito T."/>
            <person name="Fujiyama A."/>
            <person name="Inagaki F."/>
            <person name="Takami H."/>
        </authorList>
    </citation>
    <scope>NUCLEOTIDE SEQUENCE</scope>
    <source>
        <strain evidence="1">Expedition CK06-06</strain>
    </source>
</reference>
<dbReference type="AlphaFoldDB" id="X1F8R9"/>
<protein>
    <submittedName>
        <fullName evidence="1">Uncharacterized protein</fullName>
    </submittedName>
</protein>
<organism evidence="1">
    <name type="scientific">marine sediment metagenome</name>
    <dbReference type="NCBI Taxonomy" id="412755"/>
    <lineage>
        <taxon>unclassified sequences</taxon>
        <taxon>metagenomes</taxon>
        <taxon>ecological metagenomes</taxon>
    </lineage>
</organism>
<name>X1F8R9_9ZZZZ</name>
<sequence>MRKISKKKREICEYCGGEFIYLSRHKCKVKQRIESEDVETEQDRRQTRLEFLRKELSRKLKKDETAILEIIKQEGELFLEELKEKGNISSNK</sequence>
<comment type="caution">
    <text evidence="1">The sequence shown here is derived from an EMBL/GenBank/DDBJ whole genome shotgun (WGS) entry which is preliminary data.</text>
</comment>
<accession>X1F8R9</accession>